<protein>
    <submittedName>
        <fullName evidence="3">Uncharacterized protein</fullName>
    </submittedName>
</protein>
<comment type="caution">
    <text evidence="3">The sequence shown here is derived from an EMBL/GenBank/DDBJ whole genome shotgun (WGS) entry which is preliminary data.</text>
</comment>
<keyword evidence="2" id="KW-0732">Signal</keyword>
<dbReference type="OrthoDB" id="4225515at2759"/>
<feature type="compositionally biased region" description="Polar residues" evidence="1">
    <location>
        <begin position="471"/>
        <end position="481"/>
    </location>
</feature>
<feature type="chain" id="PRO_5040870568" evidence="2">
    <location>
        <begin position="28"/>
        <end position="607"/>
    </location>
</feature>
<feature type="compositionally biased region" description="Low complexity" evidence="1">
    <location>
        <begin position="512"/>
        <end position="531"/>
    </location>
</feature>
<name>A0A9W4MW48_PENOL</name>
<organism evidence="3 4">
    <name type="scientific">Penicillium olsonii</name>
    <dbReference type="NCBI Taxonomy" id="99116"/>
    <lineage>
        <taxon>Eukaryota</taxon>
        <taxon>Fungi</taxon>
        <taxon>Dikarya</taxon>
        <taxon>Ascomycota</taxon>
        <taxon>Pezizomycotina</taxon>
        <taxon>Eurotiomycetes</taxon>
        <taxon>Eurotiomycetidae</taxon>
        <taxon>Eurotiales</taxon>
        <taxon>Aspergillaceae</taxon>
        <taxon>Penicillium</taxon>
    </lineage>
</organism>
<gene>
    <name evidence="3" type="ORF">POLS_LOCUS5790</name>
</gene>
<evidence type="ECO:0000313" key="3">
    <source>
        <dbReference type="EMBL" id="CAG8140796.1"/>
    </source>
</evidence>
<proteinExistence type="predicted"/>
<feature type="compositionally biased region" description="Polar residues" evidence="1">
    <location>
        <begin position="258"/>
        <end position="275"/>
    </location>
</feature>
<evidence type="ECO:0000256" key="1">
    <source>
        <dbReference type="SAM" id="MobiDB-lite"/>
    </source>
</evidence>
<feature type="region of interest" description="Disordered" evidence="1">
    <location>
        <begin position="162"/>
        <end position="335"/>
    </location>
</feature>
<sequence length="607" mass="67414">MSLVYIAGHLPILIVLISPGIPPSLLSFSPGPVNSPFSMAHGGLHCPGELDVLYTGNRSETTICYPSPSPAKRVSSYYPKFGPKVVEDSNLDPFYLESSLAATPEWSSYSDMRNDQLEHDTHYYSLSLTKDLHNSFQYAGPDRSTLAQVELENSLRFHRYTPSTEERSPLHSSHDSFSSVQTDTTTPDLTPSSSFSSHSSSGCPDVVLGATEQLHKHVQATQPEPRRRFYLPASTPPTYSLPPPPPPPLAPAIAAESRPTTPCYQHSNDSTTTITMAYEDTTGSVSSRSRRRKQPPTLNLSRGTSAHSHRRKQSGPGSRPALDPSMISPPCLINPVTREPHMTHFDQALFIPANDCPSPVPSPVASSPPISRQWTATSMERPSTSTFDAHCEHSVWESDSESESVGRKSMSRKPIDTLRKVRSRAKLRGAKSQPRLYNSTFDDHPTETFPCMPDDTLGEPISEIYRPSMDRPSTSRPSNSRDGPRIHNGLQTLRLVAPSTTSLARPGRSRKNSSVNSSDVDRSAAAAWQAQYRRRQRSDTPEYPSSSSEKSDKEKLTSMCYEQHPQVPFQDNFREQRPFLQRFMDSLRSLNCQKPPKSHKKTNVTTI</sequence>
<feature type="compositionally biased region" description="Polar residues" evidence="1">
    <location>
        <begin position="180"/>
        <end position="191"/>
    </location>
</feature>
<feature type="compositionally biased region" description="Pro residues" evidence="1">
    <location>
        <begin position="239"/>
        <end position="250"/>
    </location>
</feature>
<accession>A0A9W4MW48</accession>
<feature type="signal peptide" evidence="2">
    <location>
        <begin position="1"/>
        <end position="27"/>
    </location>
</feature>
<dbReference type="AlphaFoldDB" id="A0A9W4MW48"/>
<feature type="region of interest" description="Disordered" evidence="1">
    <location>
        <begin position="425"/>
        <end position="557"/>
    </location>
</feature>
<feature type="compositionally biased region" description="Polar residues" evidence="1">
    <location>
        <begin position="296"/>
        <end position="306"/>
    </location>
</feature>
<feature type="compositionally biased region" description="Low complexity" evidence="1">
    <location>
        <begin position="192"/>
        <end position="201"/>
    </location>
</feature>
<evidence type="ECO:0000256" key="2">
    <source>
        <dbReference type="SAM" id="SignalP"/>
    </source>
</evidence>
<keyword evidence="4" id="KW-1185">Reference proteome</keyword>
<evidence type="ECO:0000313" key="4">
    <source>
        <dbReference type="Proteomes" id="UP001153618"/>
    </source>
</evidence>
<dbReference type="EMBL" id="CAJVOS010000029">
    <property type="protein sequence ID" value="CAG8140796.1"/>
    <property type="molecule type" value="Genomic_DNA"/>
</dbReference>
<reference evidence="3" key="1">
    <citation type="submission" date="2021-07" db="EMBL/GenBank/DDBJ databases">
        <authorList>
            <person name="Branca A.L. A."/>
        </authorList>
    </citation>
    <scope>NUCLEOTIDE SEQUENCE</scope>
</reference>
<dbReference type="Proteomes" id="UP001153618">
    <property type="component" value="Unassembled WGS sequence"/>
</dbReference>
<feature type="compositionally biased region" description="Basic and acidic residues" evidence="1">
    <location>
        <begin position="164"/>
        <end position="174"/>
    </location>
</feature>